<dbReference type="RefSeq" id="WP_268062013.1">
    <property type="nucleotide sequence ID" value="NZ_JAPQFJ010000014.1"/>
</dbReference>
<keyword evidence="2" id="KW-0479">Metal-binding</keyword>
<comment type="cofactor">
    <cofactor evidence="1">
        <name>Mg(2+)</name>
        <dbReference type="ChEBI" id="CHEBI:18420"/>
    </cofactor>
</comment>
<dbReference type="Proteomes" id="UP001144612">
    <property type="component" value="Unassembled WGS sequence"/>
</dbReference>
<protein>
    <submittedName>
        <fullName evidence="5">HAD-IA family hydrolase</fullName>
    </submittedName>
</protein>
<dbReference type="PANTHER" id="PTHR46470">
    <property type="entry name" value="N-ACYLNEURAMINATE-9-PHOSPHATASE"/>
    <property type="match status" value="1"/>
</dbReference>
<keyword evidence="4" id="KW-0460">Magnesium</keyword>
<evidence type="ECO:0000256" key="4">
    <source>
        <dbReference type="ARBA" id="ARBA00022842"/>
    </source>
</evidence>
<evidence type="ECO:0000256" key="2">
    <source>
        <dbReference type="ARBA" id="ARBA00022723"/>
    </source>
</evidence>
<dbReference type="NCBIfam" id="TIGR01549">
    <property type="entry name" value="HAD-SF-IA-v1"/>
    <property type="match status" value="1"/>
</dbReference>
<dbReference type="InterPro" id="IPR051400">
    <property type="entry name" value="HAD-like_hydrolase"/>
</dbReference>
<dbReference type="Pfam" id="PF13419">
    <property type="entry name" value="HAD_2"/>
    <property type="match status" value="1"/>
</dbReference>
<keyword evidence="6" id="KW-1185">Reference proteome</keyword>
<sequence>MIKVVVFDLDDTLYNEKDFVFGAFKEVAIYLSKKYGISANILYEDMLSILHKEGRGKIFNIICDNYNINEDIKALVQVYRNSKPKLNLYEDSIEILNKLRCKYKLGLITDGLAYVQWNKIKILDLEKHFDNIIVTDELGREYWKPHIMPFQNMADKFKVSPKECIYIGDNPSKDFFGAKKIGYKTIRIIRQEGDHIKARLDKNYEADYDISSLDELIPIIQDI</sequence>
<dbReference type="PANTHER" id="PTHR46470:SF2">
    <property type="entry name" value="GLYCERALDEHYDE 3-PHOSPHATE PHOSPHATASE"/>
    <property type="match status" value="1"/>
</dbReference>
<comment type="caution">
    <text evidence="5">The sequence shown here is derived from an EMBL/GenBank/DDBJ whole genome shotgun (WGS) entry which is preliminary data.</text>
</comment>
<organism evidence="5 6">
    <name type="scientific">Clostridium brassicae</name>
    <dbReference type="NCBI Taxonomy" id="2999072"/>
    <lineage>
        <taxon>Bacteria</taxon>
        <taxon>Bacillati</taxon>
        <taxon>Bacillota</taxon>
        <taxon>Clostridia</taxon>
        <taxon>Eubacteriales</taxon>
        <taxon>Clostridiaceae</taxon>
        <taxon>Clostridium</taxon>
    </lineage>
</organism>
<dbReference type="SFLD" id="SFLDS00003">
    <property type="entry name" value="Haloacid_Dehalogenase"/>
    <property type="match status" value="1"/>
</dbReference>
<dbReference type="GO" id="GO:0016787">
    <property type="term" value="F:hydrolase activity"/>
    <property type="evidence" value="ECO:0007669"/>
    <property type="project" value="UniProtKB-KW"/>
</dbReference>
<dbReference type="SUPFAM" id="SSF56784">
    <property type="entry name" value="HAD-like"/>
    <property type="match status" value="1"/>
</dbReference>
<dbReference type="InterPro" id="IPR023214">
    <property type="entry name" value="HAD_sf"/>
</dbReference>
<accession>A0ABT4DBA1</accession>
<dbReference type="SFLD" id="SFLDG01129">
    <property type="entry name" value="C1.5:_HAD__Beta-PGM__Phosphata"/>
    <property type="match status" value="1"/>
</dbReference>
<evidence type="ECO:0000256" key="3">
    <source>
        <dbReference type="ARBA" id="ARBA00022801"/>
    </source>
</evidence>
<evidence type="ECO:0000313" key="5">
    <source>
        <dbReference type="EMBL" id="MCY6959582.1"/>
    </source>
</evidence>
<dbReference type="Gene3D" id="3.40.50.1000">
    <property type="entry name" value="HAD superfamily/HAD-like"/>
    <property type="match status" value="1"/>
</dbReference>
<dbReference type="InterPro" id="IPR036412">
    <property type="entry name" value="HAD-like_sf"/>
</dbReference>
<proteinExistence type="predicted"/>
<evidence type="ECO:0000313" key="6">
    <source>
        <dbReference type="Proteomes" id="UP001144612"/>
    </source>
</evidence>
<name>A0ABT4DBA1_9CLOT</name>
<dbReference type="EMBL" id="JAPQFJ010000014">
    <property type="protein sequence ID" value="MCY6959582.1"/>
    <property type="molecule type" value="Genomic_DNA"/>
</dbReference>
<gene>
    <name evidence="5" type="ORF">OW729_13260</name>
</gene>
<keyword evidence="3 5" id="KW-0378">Hydrolase</keyword>
<reference evidence="5" key="1">
    <citation type="submission" date="2022-12" db="EMBL/GenBank/DDBJ databases">
        <title>Clostridium sp. nov., isolated from industrial wastewater.</title>
        <authorList>
            <person name="Jiayan W."/>
        </authorList>
    </citation>
    <scope>NUCLEOTIDE SEQUENCE</scope>
    <source>
        <strain evidence="5">ZC22-4</strain>
    </source>
</reference>
<dbReference type="Gene3D" id="1.10.150.520">
    <property type="match status" value="1"/>
</dbReference>
<evidence type="ECO:0000256" key="1">
    <source>
        <dbReference type="ARBA" id="ARBA00001946"/>
    </source>
</evidence>
<dbReference type="InterPro" id="IPR006439">
    <property type="entry name" value="HAD-SF_hydro_IA"/>
</dbReference>
<dbReference type="InterPro" id="IPR041492">
    <property type="entry name" value="HAD_2"/>
</dbReference>